<evidence type="ECO:0000313" key="2">
    <source>
        <dbReference type="EMBL" id="SCP05502.1"/>
    </source>
</evidence>
<feature type="region of interest" description="Disordered" evidence="1">
    <location>
        <begin position="1153"/>
        <end position="1186"/>
    </location>
</feature>
<feature type="region of interest" description="Disordered" evidence="1">
    <location>
        <begin position="1428"/>
        <end position="1453"/>
    </location>
</feature>
<sequence>MDELDNFLTYDVIREYLVKSSSYGLSVGKYHEMLKCREGKKDYNIGRREYSFFDMNILTLYDELLDVFRYNNFFIKTCNFTFYKISKNTYQGRVHIFFFKSKIDIKNIFKEKKKREIKDINSCLKNKNNIVEKYKEREKGKEKEERKQRNIVHNCKVEGNKVSNIKDVLKDTFDSLIFFMIDKYNIKLRINHSYRVKEICNYTITNEEVYKCLRNDNYYRIDLNKLQFDIKDYSFVFHKKITRFVDFFKHMKDIHSCAYLISLLIRIIADKNKIQKYSSQLFFCKRNDECICNLYISFVKQNQDTFQKIFFNSKLVSMENIIPSKISLIEEVKKKIMSRHDLIYPDELVICSFVKSFYTYKLINQKNGSCKNKITSSCIKNRLHPAKLRNRYPSVEMQLQKSANNKGGVSHTGTLNGRSGHRRRSSSYEGSGSHRSSSSSETNDVNVILEDNILESKIKKGGQNRTDKIVLPHYDNLKKKNILRCTTRLSAKNCTMESNSAVQMQSKKSSSKFETKYSEKITNDGNKNCTSEDVMYIQEINVHGRKKSLDSKNNPHFKVNKERKCIQCNDKTIPLVNYCRANELNINNVIKNYENEKCSIIDRDKETSNSKLYVHKKEKQILQNFYGEKEKYILGNKKHAVIEVEPDISSEQTDKYDERGRGYMTKVVLTGGRTHPVEVDPDEETAATTQTEIFTGRNKNGDKPKNIQIDSISTPMMNRSDVVKRRRTYSEQCGGKCEDNYNGHCEGLYERNYNGNYEGNYDGHYERHCERHSERHSERHCERHCKRHCEVCYKSVSTDDIYKGTRSMGGATNGHEEVRKRVSGRRGTQNETPVLDKVREAHPKEGVSSGAKGGNGGILVRVPNEEKTMNMHNGRKRCDFSFDVDMDVENSEKGINAGERKGKYVNIYMHSRSNVEGTHSKSIEYTQNEHVQNGQNQSEQNQSVHIQSIHNPSAYIQGGRIAPFSRATSESFTKDASNFCAGNQEFCNDLCIEIEGAFQKGTRTNRCLQGNKQGLVEKREVMGTLNTQKNSTNGDSIQIKGGSVGDAAVGEALLRSGLKRGRTEDYPDEHKKKKRGLVNDGEGSNSGRNGNSNGDGGDGDEVMDRGDRSNGSNGLDDSIGRDGSHGRNGREGSNGREGINGCEDINGCEGSNGHNAISGRDGINDRDGVSGRDGVNGRDGSNVGSISVSVSGVQVDDDYLMNPQKEKLPVKSEFYSEEERQEFYNINIIKKINENFCYLNNNDKLNVIKILCNYRTYLRKILHYEYMKQDYSFEVETCIFYLDYINYNNDNESEKNENNHINTMIDDDVDDGDNDMIYQNGSKCITKNNEKEKEKEKENVYNNCHYMENSKRRKLIDKITYYTEKIRALHQIITSYTQINLSNLDKIKSYIQLTTCIQNYPCSFYYNELVSENEGENDNIGTDTYEEEIHGEAEEECDHENEQDGNELQKERGMETLRGELHTNDTRDKRGNNTQCLWEGELNNGYRTFGKKKEERELTRELNNNVDSEKNCKSILKRSFKNYFTDANTNDKRGEFNKGKWVIDSAKDFKVQNGYCDQLIPDLTGRTVPYTSVNKRITLDTECVTGSRLNPPKAQGEKAIYKGNPNFVHF</sequence>
<evidence type="ECO:0000256" key="1">
    <source>
        <dbReference type="SAM" id="MobiDB-lite"/>
    </source>
</evidence>
<feature type="compositionally biased region" description="Acidic residues" evidence="1">
    <location>
        <begin position="1433"/>
        <end position="1445"/>
    </location>
</feature>
<feature type="compositionally biased region" description="Basic and acidic residues" evidence="1">
    <location>
        <begin position="1118"/>
        <end position="1134"/>
    </location>
</feature>
<keyword evidence="3" id="KW-1185">Reference proteome</keyword>
<dbReference type="VEuPathDB" id="PlasmoDB:PocGH01_12036800"/>
<feature type="region of interest" description="Disordered" evidence="1">
    <location>
        <begin position="401"/>
        <end position="444"/>
    </location>
</feature>
<accession>A0A1D3TKP3</accession>
<feature type="compositionally biased region" description="Low complexity" evidence="1">
    <location>
        <begin position="1079"/>
        <end position="1092"/>
    </location>
</feature>
<evidence type="ECO:0000313" key="3">
    <source>
        <dbReference type="Proteomes" id="UP000242942"/>
    </source>
</evidence>
<dbReference type="OrthoDB" id="387571at2759"/>
<organism evidence="2 3">
    <name type="scientific">Plasmodium ovale</name>
    <name type="common">malaria parasite P. ovale</name>
    <dbReference type="NCBI Taxonomy" id="36330"/>
    <lineage>
        <taxon>Eukaryota</taxon>
        <taxon>Sar</taxon>
        <taxon>Alveolata</taxon>
        <taxon>Apicomplexa</taxon>
        <taxon>Aconoidasida</taxon>
        <taxon>Haemosporida</taxon>
        <taxon>Plasmodiidae</taxon>
        <taxon>Plasmodium</taxon>
        <taxon>Plasmodium (Plasmodium)</taxon>
    </lineage>
</organism>
<feature type="compositionally biased region" description="Low complexity" evidence="1">
    <location>
        <begin position="427"/>
        <end position="441"/>
    </location>
</feature>
<dbReference type="Proteomes" id="UP000242942">
    <property type="component" value="Chromosome 12"/>
</dbReference>
<proteinExistence type="predicted"/>
<feature type="region of interest" description="Disordered" evidence="1">
    <location>
        <begin position="1060"/>
        <end position="1140"/>
    </location>
</feature>
<protein>
    <submittedName>
        <fullName evidence="2">Uncharacterized protein</fullName>
    </submittedName>
</protein>
<dbReference type="EMBL" id="LT594593">
    <property type="protein sequence ID" value="SCP05502.1"/>
    <property type="molecule type" value="Genomic_DNA"/>
</dbReference>
<feature type="region of interest" description="Disordered" evidence="1">
    <location>
        <begin position="804"/>
        <end position="836"/>
    </location>
</feature>
<gene>
    <name evidence="2" type="primary">PocGH01_12036800</name>
    <name evidence="2" type="ORF">POCGH01_12036800</name>
</gene>
<feature type="compositionally biased region" description="Basic and acidic residues" evidence="1">
    <location>
        <begin position="1061"/>
        <end position="1070"/>
    </location>
</feature>
<name>A0A1D3TKP3_PLAOA</name>
<feature type="compositionally biased region" description="Polar residues" evidence="1">
    <location>
        <begin position="401"/>
        <end position="416"/>
    </location>
</feature>
<reference evidence="2 3" key="1">
    <citation type="submission" date="2016-06" db="EMBL/GenBank/DDBJ databases">
        <authorList>
            <consortium name="Pathogen Informatics"/>
        </authorList>
    </citation>
    <scope>NUCLEOTIDE SEQUENCE [LARGE SCALE GENOMIC DNA]</scope>
    <source>
        <strain evidence="2">PocGH01</strain>
    </source>
</reference>